<sequence>MWRLPPIFLPSLRGWCHGHRPGGWLEQYWRQGRGPPGAVTGLCQLQAKQRKLQREVEKHKLFEDYRLWSLRKSPRVGSKAAEGERGPGGPKSRTLTLPENQQLNYVQVALNSMAQQCCCSAHGVLESMGFFSKLDLIQDFMLDKMETVRSVSLLVEPRVCWSGDSREDQGLRRYPRPFKKCPKSPDSIPRTPFPSTQTSECSSLC</sequence>
<evidence type="ECO:0000313" key="2">
    <source>
        <dbReference type="Ensembl" id="ENSECAP00000076736.1"/>
    </source>
</evidence>
<accession>A0A9L0SP76</accession>
<evidence type="ECO:0000313" key="3">
    <source>
        <dbReference type="Proteomes" id="UP000002281"/>
    </source>
</evidence>
<dbReference type="GeneTree" id="ENSGT01090000263160"/>
<reference evidence="2" key="2">
    <citation type="submission" date="2025-08" db="UniProtKB">
        <authorList>
            <consortium name="Ensembl"/>
        </authorList>
    </citation>
    <scope>IDENTIFICATION</scope>
    <source>
        <strain evidence="2">Thoroughbred</strain>
    </source>
</reference>
<protein>
    <submittedName>
        <fullName evidence="2">Coiled-coil domain containing 197</fullName>
    </submittedName>
</protein>
<keyword evidence="3" id="KW-1185">Reference proteome</keyword>
<organism evidence="2 3">
    <name type="scientific">Equus caballus</name>
    <name type="common">Horse</name>
    <dbReference type="NCBI Taxonomy" id="9796"/>
    <lineage>
        <taxon>Eukaryota</taxon>
        <taxon>Metazoa</taxon>
        <taxon>Chordata</taxon>
        <taxon>Craniata</taxon>
        <taxon>Vertebrata</taxon>
        <taxon>Euteleostomi</taxon>
        <taxon>Mammalia</taxon>
        <taxon>Eutheria</taxon>
        <taxon>Laurasiatheria</taxon>
        <taxon>Perissodactyla</taxon>
        <taxon>Equidae</taxon>
        <taxon>Equus</taxon>
    </lineage>
</organism>
<dbReference type="AlphaFoldDB" id="A0A9L0SP76"/>
<reference evidence="2" key="3">
    <citation type="submission" date="2025-09" db="UniProtKB">
        <authorList>
            <consortium name="Ensembl"/>
        </authorList>
    </citation>
    <scope>IDENTIFICATION</scope>
    <source>
        <strain evidence="2">Thoroughbred</strain>
    </source>
</reference>
<feature type="compositionally biased region" description="Polar residues" evidence="1">
    <location>
        <begin position="193"/>
        <end position="205"/>
    </location>
</feature>
<feature type="region of interest" description="Disordered" evidence="1">
    <location>
        <begin position="76"/>
        <end position="95"/>
    </location>
</feature>
<dbReference type="Proteomes" id="UP000002281">
    <property type="component" value="Chromosome 24"/>
</dbReference>
<reference evidence="2 3" key="1">
    <citation type="journal article" date="2009" name="Science">
        <title>Genome sequence, comparative analysis, and population genetics of the domestic horse.</title>
        <authorList>
            <consortium name="Broad Institute Genome Sequencing Platform"/>
            <consortium name="Broad Institute Whole Genome Assembly Team"/>
            <person name="Wade C.M."/>
            <person name="Giulotto E."/>
            <person name="Sigurdsson S."/>
            <person name="Zoli M."/>
            <person name="Gnerre S."/>
            <person name="Imsland F."/>
            <person name="Lear T.L."/>
            <person name="Adelson D.L."/>
            <person name="Bailey E."/>
            <person name="Bellone R.R."/>
            <person name="Bloecker H."/>
            <person name="Distl O."/>
            <person name="Edgar R.C."/>
            <person name="Garber M."/>
            <person name="Leeb T."/>
            <person name="Mauceli E."/>
            <person name="MacLeod J.N."/>
            <person name="Penedo M.C.T."/>
            <person name="Raison J.M."/>
            <person name="Sharpe T."/>
            <person name="Vogel J."/>
            <person name="Andersson L."/>
            <person name="Antczak D.F."/>
            <person name="Biagi T."/>
            <person name="Binns M.M."/>
            <person name="Chowdhary B.P."/>
            <person name="Coleman S.J."/>
            <person name="Della Valle G."/>
            <person name="Fryc S."/>
            <person name="Guerin G."/>
            <person name="Hasegawa T."/>
            <person name="Hill E.W."/>
            <person name="Jurka J."/>
            <person name="Kiialainen A."/>
            <person name="Lindgren G."/>
            <person name="Liu J."/>
            <person name="Magnani E."/>
            <person name="Mickelson J.R."/>
            <person name="Murray J."/>
            <person name="Nergadze S.G."/>
            <person name="Onofrio R."/>
            <person name="Pedroni S."/>
            <person name="Piras M.F."/>
            <person name="Raudsepp T."/>
            <person name="Rocchi M."/>
            <person name="Roeed K.H."/>
            <person name="Ryder O.A."/>
            <person name="Searle S."/>
            <person name="Skow L."/>
            <person name="Swinburne J.E."/>
            <person name="Syvaenen A.C."/>
            <person name="Tozaki T."/>
            <person name="Valberg S.J."/>
            <person name="Vaudin M."/>
            <person name="White J.R."/>
            <person name="Zody M.C."/>
            <person name="Lander E.S."/>
            <person name="Lindblad-Toh K."/>
        </authorList>
    </citation>
    <scope>NUCLEOTIDE SEQUENCE [LARGE SCALE GENOMIC DNA]</scope>
    <source>
        <strain evidence="2 3">Thoroughbred</strain>
    </source>
</reference>
<feature type="region of interest" description="Disordered" evidence="1">
    <location>
        <begin position="171"/>
        <end position="205"/>
    </location>
</feature>
<feature type="compositionally biased region" description="Basic residues" evidence="1">
    <location>
        <begin position="173"/>
        <end position="182"/>
    </location>
</feature>
<proteinExistence type="predicted"/>
<name>A0A9L0SP76_HORSE</name>
<evidence type="ECO:0000256" key="1">
    <source>
        <dbReference type="SAM" id="MobiDB-lite"/>
    </source>
</evidence>
<dbReference type="Ensembl" id="ENSECAT00000138223.1">
    <property type="protein sequence ID" value="ENSECAP00000076736.1"/>
    <property type="gene ID" value="ENSECAG00000023183.3"/>
</dbReference>